<feature type="domain" description="Toprim" evidence="15">
    <location>
        <begin position="252"/>
        <end position="333"/>
    </location>
</feature>
<dbReference type="SMART" id="SM00493">
    <property type="entry name" value="TOPRIM"/>
    <property type="match status" value="1"/>
</dbReference>
<dbReference type="GO" id="GO:0008270">
    <property type="term" value="F:zinc ion binding"/>
    <property type="evidence" value="ECO:0007669"/>
    <property type="project" value="UniProtKB-KW"/>
</dbReference>
<keyword evidence="14" id="KW-0175">Coiled coil</keyword>
<dbReference type="InterPro" id="IPR034151">
    <property type="entry name" value="TOPRIM_DnaG_bac"/>
</dbReference>
<accession>A0A2M6WCW0</accession>
<dbReference type="EC" id="2.7.7.101" evidence="12"/>
<comment type="function">
    <text evidence="12 13">RNA polymerase that catalyzes the synthesis of short RNA molecules used as primers for DNA polymerase during DNA replication.</text>
</comment>
<keyword evidence="10 12" id="KW-0238">DNA-binding</keyword>
<dbReference type="GO" id="GO:0000428">
    <property type="term" value="C:DNA-directed RNA polymerase complex"/>
    <property type="evidence" value="ECO:0007669"/>
    <property type="project" value="UniProtKB-KW"/>
</dbReference>
<dbReference type="InterPro" id="IPR002694">
    <property type="entry name" value="Znf_CHC2"/>
</dbReference>
<keyword evidence="5 12" id="KW-0235">DNA replication</keyword>
<dbReference type="InterPro" id="IPR006171">
    <property type="entry name" value="TOPRIM_dom"/>
</dbReference>
<evidence type="ECO:0000256" key="3">
    <source>
        <dbReference type="ARBA" id="ARBA00022679"/>
    </source>
</evidence>
<dbReference type="SUPFAM" id="SSF57783">
    <property type="entry name" value="Zinc beta-ribbon"/>
    <property type="match status" value="1"/>
</dbReference>
<dbReference type="GO" id="GO:1990077">
    <property type="term" value="C:primosome complex"/>
    <property type="evidence" value="ECO:0007669"/>
    <property type="project" value="UniProtKB-KW"/>
</dbReference>
<sequence length="585" mass="66669">MTIPTEEIKKRLDLVELISEYVKLNQAGANFKALSPFTNEKTPSFIVSPEKQIWHCFSSGKGGDHFTFIQEMEGVEFPEALRILAGRAGVKLEHHNPENHNQKTRLLDICSRASDYWHNQLVNGSSAESVRQYLKDRKISNKTIEDFSLGYALDSWDEVIKYLQGKGFSLKEIIDAGLATSGDSGKVFDRFRHRLMFPIKNAHGNVVGFTSRRLREDDPGGKYVNTPQTQIYNKSEILYNLNLAKTEIKRLGYAILVEGNMDAITSYQAGVKNVIAVSGTALTNEQINILKRYTLNIMMAFDADQAGVQANIRGIDLAWQAGLNVKVINLPEGNDPDDLIRKNPDDWKKMVKEAVNFMDYIFQSSLKNLDLSRVDHKKEAAKRLLPFIAKLGDEVERSHYLNKLSVTLQVTEQALYQTLANIKLPPSERKKPETQTSGLKAIDQDRSLSEHLLSLVINYPEQFEVVIQHLEPEMIRYQPARELYNSLIIYYNNKRNLDENGLLTELGEDLISYFRRLSLLAGSESSDDLIGQEIIKALKRLKDQFYRIRIKQLQEEISRAEQAGNQEKLKELSQEFTGLMAKLHD</sequence>
<dbReference type="HAMAP" id="MF_00974">
    <property type="entry name" value="DNA_primase_DnaG"/>
    <property type="match status" value="1"/>
</dbReference>
<dbReference type="InterPro" id="IPR036977">
    <property type="entry name" value="DNA_primase_Znf_CHC2"/>
</dbReference>
<dbReference type="InterPro" id="IPR006295">
    <property type="entry name" value="DNA_primase_DnaG"/>
</dbReference>
<dbReference type="GO" id="GO:0005737">
    <property type="term" value="C:cytoplasm"/>
    <property type="evidence" value="ECO:0007669"/>
    <property type="project" value="TreeGrafter"/>
</dbReference>
<dbReference type="Pfam" id="PF01807">
    <property type="entry name" value="Zn_ribbon_DnaG"/>
    <property type="match status" value="1"/>
</dbReference>
<dbReference type="GO" id="GO:0006269">
    <property type="term" value="P:DNA replication, synthesis of primer"/>
    <property type="evidence" value="ECO:0007669"/>
    <property type="project" value="UniProtKB-UniRule"/>
</dbReference>
<reference evidence="17" key="1">
    <citation type="submission" date="2017-09" db="EMBL/GenBank/DDBJ databases">
        <title>Depth-based differentiation of microbial function through sediment-hosted aquifers and enrichment of novel symbionts in the deep terrestrial subsurface.</title>
        <authorList>
            <person name="Probst A.J."/>
            <person name="Ladd B."/>
            <person name="Jarett J.K."/>
            <person name="Geller-Mcgrath D.E."/>
            <person name="Sieber C.M.K."/>
            <person name="Emerson J.B."/>
            <person name="Anantharaman K."/>
            <person name="Thomas B.C."/>
            <person name="Malmstrom R."/>
            <person name="Stieglmeier M."/>
            <person name="Klingl A."/>
            <person name="Woyke T."/>
            <person name="Ryan C.M."/>
            <person name="Banfield J.F."/>
        </authorList>
    </citation>
    <scope>NUCLEOTIDE SEQUENCE [LARGE SCALE GENOMIC DNA]</scope>
</reference>
<dbReference type="InterPro" id="IPR013264">
    <property type="entry name" value="DNAG_N"/>
</dbReference>
<evidence type="ECO:0000256" key="10">
    <source>
        <dbReference type="ARBA" id="ARBA00023125"/>
    </source>
</evidence>
<dbReference type="Pfam" id="PF08275">
    <property type="entry name" value="DNAG_N"/>
    <property type="match status" value="1"/>
</dbReference>
<dbReference type="Gene3D" id="3.90.980.10">
    <property type="entry name" value="DNA primase, catalytic core, N-terminal domain"/>
    <property type="match status" value="1"/>
</dbReference>
<dbReference type="Pfam" id="PF13155">
    <property type="entry name" value="Toprim_2"/>
    <property type="match status" value="1"/>
</dbReference>
<dbReference type="Gene3D" id="3.90.580.10">
    <property type="entry name" value="Zinc finger, CHC2-type domain"/>
    <property type="match status" value="1"/>
</dbReference>
<name>A0A2M6WCW0_9BACT</name>
<dbReference type="SMART" id="SM00400">
    <property type="entry name" value="ZnF_CHCC"/>
    <property type="match status" value="1"/>
</dbReference>
<keyword evidence="3 12" id="KW-0808">Transferase</keyword>
<evidence type="ECO:0000256" key="6">
    <source>
        <dbReference type="ARBA" id="ARBA00022723"/>
    </source>
</evidence>
<keyword evidence="7" id="KW-0863">Zinc-finger</keyword>
<proteinExistence type="inferred from homology"/>
<dbReference type="EMBL" id="PFBO01000034">
    <property type="protein sequence ID" value="PIT90631.1"/>
    <property type="molecule type" value="Genomic_DNA"/>
</dbReference>
<dbReference type="InterPro" id="IPR019475">
    <property type="entry name" value="DNA_primase_DnaB-bd"/>
</dbReference>
<dbReference type="NCBIfam" id="TIGR01391">
    <property type="entry name" value="dnaG"/>
    <property type="match status" value="1"/>
</dbReference>
<keyword evidence="4 12" id="KW-0548">Nucleotidyltransferase</keyword>
<keyword evidence="8 13" id="KW-0862">Zinc</keyword>
<comment type="similarity">
    <text evidence="12 13">Belongs to the DnaG primase family.</text>
</comment>
<dbReference type="InterPro" id="IPR037068">
    <property type="entry name" value="DNA_primase_core_N_sf"/>
</dbReference>
<evidence type="ECO:0000256" key="11">
    <source>
        <dbReference type="ARBA" id="ARBA00023163"/>
    </source>
</evidence>
<gene>
    <name evidence="12" type="primary">dnaG</name>
    <name evidence="16" type="ORF">COU22_01110</name>
</gene>
<dbReference type="PROSITE" id="PS50880">
    <property type="entry name" value="TOPRIM"/>
    <property type="match status" value="1"/>
</dbReference>
<dbReference type="GO" id="GO:0003677">
    <property type="term" value="F:DNA binding"/>
    <property type="evidence" value="ECO:0007669"/>
    <property type="project" value="UniProtKB-KW"/>
</dbReference>
<dbReference type="InterPro" id="IPR050219">
    <property type="entry name" value="DnaG_primase"/>
</dbReference>
<dbReference type="Proteomes" id="UP000230543">
    <property type="component" value="Unassembled WGS sequence"/>
</dbReference>
<dbReference type="PANTHER" id="PTHR30313">
    <property type="entry name" value="DNA PRIMASE"/>
    <property type="match status" value="1"/>
</dbReference>
<evidence type="ECO:0000256" key="4">
    <source>
        <dbReference type="ARBA" id="ARBA00022695"/>
    </source>
</evidence>
<protein>
    <recommendedName>
        <fullName evidence="12 13">DNA primase</fullName>
        <ecNumber evidence="12">2.7.7.101</ecNumber>
    </recommendedName>
</protein>
<evidence type="ECO:0000256" key="5">
    <source>
        <dbReference type="ARBA" id="ARBA00022705"/>
    </source>
</evidence>
<comment type="caution">
    <text evidence="16">The sequence shown here is derived from an EMBL/GenBank/DDBJ whole genome shotgun (WGS) entry which is preliminary data.</text>
</comment>
<organism evidence="16 17">
    <name type="scientific">Candidatus Komeilibacteria bacterium CG10_big_fil_rev_8_21_14_0_10_41_13</name>
    <dbReference type="NCBI Taxonomy" id="1974476"/>
    <lineage>
        <taxon>Bacteria</taxon>
        <taxon>Candidatus Komeiliibacteriota</taxon>
    </lineage>
</organism>
<dbReference type="FunFam" id="3.90.580.10:FF:000001">
    <property type="entry name" value="DNA primase"/>
    <property type="match status" value="1"/>
</dbReference>
<evidence type="ECO:0000313" key="17">
    <source>
        <dbReference type="Proteomes" id="UP000230543"/>
    </source>
</evidence>
<evidence type="ECO:0000256" key="7">
    <source>
        <dbReference type="ARBA" id="ARBA00022771"/>
    </source>
</evidence>
<keyword evidence="2 12" id="KW-0639">Primosome</keyword>
<evidence type="ECO:0000256" key="12">
    <source>
        <dbReference type="HAMAP-Rule" id="MF_00974"/>
    </source>
</evidence>
<dbReference type="InterPro" id="IPR016136">
    <property type="entry name" value="DNA_helicase_N/primase_C"/>
</dbReference>
<dbReference type="Gene3D" id="3.40.1360.10">
    <property type="match status" value="1"/>
</dbReference>
<comment type="cofactor">
    <cofactor evidence="13">
        <name>Zn(2+)</name>
        <dbReference type="ChEBI" id="CHEBI:29105"/>
    </cofactor>
    <text evidence="13">Binds 1 zinc ion per monomer.</text>
</comment>
<evidence type="ECO:0000256" key="9">
    <source>
        <dbReference type="ARBA" id="ARBA00022842"/>
    </source>
</evidence>
<evidence type="ECO:0000256" key="14">
    <source>
        <dbReference type="SAM" id="Coils"/>
    </source>
</evidence>
<comment type="caution">
    <text evidence="12">Lacks conserved residue(s) required for the propagation of feature annotation.</text>
</comment>
<evidence type="ECO:0000256" key="8">
    <source>
        <dbReference type="ARBA" id="ARBA00022833"/>
    </source>
</evidence>
<dbReference type="AlphaFoldDB" id="A0A2M6WCW0"/>
<dbReference type="GO" id="GO:0003899">
    <property type="term" value="F:DNA-directed RNA polymerase activity"/>
    <property type="evidence" value="ECO:0007669"/>
    <property type="project" value="UniProtKB-UniRule"/>
</dbReference>
<evidence type="ECO:0000259" key="15">
    <source>
        <dbReference type="PROSITE" id="PS50880"/>
    </source>
</evidence>
<evidence type="ECO:0000256" key="1">
    <source>
        <dbReference type="ARBA" id="ARBA00022478"/>
    </source>
</evidence>
<dbReference type="InterPro" id="IPR030846">
    <property type="entry name" value="DnaG_bac"/>
</dbReference>
<dbReference type="PIRSF" id="PIRSF002811">
    <property type="entry name" value="DnaG"/>
    <property type="match status" value="1"/>
</dbReference>
<dbReference type="CDD" id="cd03364">
    <property type="entry name" value="TOPRIM_DnaG_primases"/>
    <property type="match status" value="1"/>
</dbReference>
<dbReference type="PANTHER" id="PTHR30313:SF2">
    <property type="entry name" value="DNA PRIMASE"/>
    <property type="match status" value="1"/>
</dbReference>
<evidence type="ECO:0000313" key="16">
    <source>
        <dbReference type="EMBL" id="PIT90631.1"/>
    </source>
</evidence>
<comment type="subunit">
    <text evidence="12">Monomer. Interacts with DnaB.</text>
</comment>
<keyword evidence="11 12" id="KW-0804">Transcription</keyword>
<evidence type="ECO:0000256" key="2">
    <source>
        <dbReference type="ARBA" id="ARBA00022515"/>
    </source>
</evidence>
<evidence type="ECO:0000256" key="13">
    <source>
        <dbReference type="PIRNR" id="PIRNR002811"/>
    </source>
</evidence>
<comment type="catalytic activity">
    <reaction evidence="12">
        <text>ssDNA + n NTP = ssDNA/pppN(pN)n-1 hybrid + (n-1) diphosphate.</text>
        <dbReference type="EC" id="2.7.7.101"/>
    </reaction>
</comment>
<keyword evidence="9" id="KW-0460">Magnesium</keyword>
<dbReference type="SUPFAM" id="SSF56731">
    <property type="entry name" value="DNA primase core"/>
    <property type="match status" value="1"/>
</dbReference>
<keyword evidence="6 13" id="KW-0479">Metal-binding</keyword>
<keyword evidence="1 12" id="KW-0240">DNA-directed RNA polymerase</keyword>
<dbReference type="Gene3D" id="1.10.860.10">
    <property type="entry name" value="DNAb Helicase, Chain A"/>
    <property type="match status" value="1"/>
</dbReference>
<feature type="coiled-coil region" evidence="14">
    <location>
        <begin position="543"/>
        <end position="570"/>
    </location>
</feature>
<dbReference type="Pfam" id="PF10410">
    <property type="entry name" value="DnaB_bind"/>
    <property type="match status" value="1"/>
</dbReference>